<dbReference type="GO" id="GO:0016740">
    <property type="term" value="F:transferase activity"/>
    <property type="evidence" value="ECO:0007669"/>
    <property type="project" value="InterPro"/>
</dbReference>
<evidence type="ECO:0000313" key="2">
    <source>
        <dbReference type="EMBL" id="CAG2212565.1"/>
    </source>
</evidence>
<dbReference type="EMBL" id="CAJPWZ010001302">
    <property type="protein sequence ID" value="CAG2212565.1"/>
    <property type="molecule type" value="Genomic_DNA"/>
</dbReference>
<proteinExistence type="predicted"/>
<name>A0A8S3RSQ6_MYTED</name>
<evidence type="ECO:0000256" key="1">
    <source>
        <dbReference type="SAM" id="MobiDB-lite"/>
    </source>
</evidence>
<gene>
    <name evidence="2" type="ORF">MEDL_26535</name>
</gene>
<dbReference type="Pfam" id="PF01885">
    <property type="entry name" value="PTS_2-RNA"/>
    <property type="match status" value="1"/>
</dbReference>
<dbReference type="Gene3D" id="3.20.170.30">
    <property type="match status" value="1"/>
</dbReference>
<dbReference type="OrthoDB" id="10416368at2759"/>
<keyword evidence="3" id="KW-1185">Reference proteome</keyword>
<protein>
    <submittedName>
        <fullName evidence="2">Uncharacterized protein</fullName>
    </submittedName>
</protein>
<accession>A0A8S3RSQ6</accession>
<dbReference type="InterPro" id="IPR002745">
    <property type="entry name" value="Ptrans_KptA/Tpt1"/>
</dbReference>
<feature type="region of interest" description="Disordered" evidence="1">
    <location>
        <begin position="123"/>
        <end position="146"/>
    </location>
</feature>
<reference evidence="2" key="1">
    <citation type="submission" date="2021-03" db="EMBL/GenBank/DDBJ databases">
        <authorList>
            <person name="Bekaert M."/>
        </authorList>
    </citation>
    <scope>NUCLEOTIDE SEQUENCE</scope>
</reference>
<dbReference type="Proteomes" id="UP000683360">
    <property type="component" value="Unassembled WGS sequence"/>
</dbReference>
<sequence>MPTFKPGDIEKEGLRRMNRQHIHLLSEVPPTFKPHWEIQIMIDVPRAQAEGYEFFWAPMLTQDQGDPGGKERGEIPGSLWFERKDTSLAAVTMASYGGPQGSWDSIEGHSSFRMVLPIDTDLENNEETNNSGASSSEGEADTTLVDEENDCEIFIVCQLRSGTGRKG</sequence>
<comment type="caution">
    <text evidence="2">The sequence shown here is derived from an EMBL/GenBank/DDBJ whole genome shotgun (WGS) entry which is preliminary data.</text>
</comment>
<dbReference type="InterPro" id="IPR042081">
    <property type="entry name" value="RNA_2'-PTrans_C"/>
</dbReference>
<dbReference type="AlphaFoldDB" id="A0A8S3RSQ6"/>
<dbReference type="SUPFAM" id="SSF56399">
    <property type="entry name" value="ADP-ribosylation"/>
    <property type="match status" value="1"/>
</dbReference>
<evidence type="ECO:0000313" key="3">
    <source>
        <dbReference type="Proteomes" id="UP000683360"/>
    </source>
</evidence>
<organism evidence="2 3">
    <name type="scientific">Mytilus edulis</name>
    <name type="common">Blue mussel</name>
    <dbReference type="NCBI Taxonomy" id="6550"/>
    <lineage>
        <taxon>Eukaryota</taxon>
        <taxon>Metazoa</taxon>
        <taxon>Spiralia</taxon>
        <taxon>Lophotrochozoa</taxon>
        <taxon>Mollusca</taxon>
        <taxon>Bivalvia</taxon>
        <taxon>Autobranchia</taxon>
        <taxon>Pteriomorphia</taxon>
        <taxon>Mytilida</taxon>
        <taxon>Mytiloidea</taxon>
        <taxon>Mytilidae</taxon>
        <taxon>Mytilinae</taxon>
        <taxon>Mytilus</taxon>
    </lineage>
</organism>